<name>A0A8B2NPT6_9HYPH</name>
<evidence type="ECO:0000313" key="2">
    <source>
        <dbReference type="EMBL" id="RAI01895.1"/>
    </source>
</evidence>
<organism evidence="2 3">
    <name type="scientific">Acuticoccus sediminis</name>
    <dbReference type="NCBI Taxonomy" id="2184697"/>
    <lineage>
        <taxon>Bacteria</taxon>
        <taxon>Pseudomonadati</taxon>
        <taxon>Pseudomonadota</taxon>
        <taxon>Alphaproteobacteria</taxon>
        <taxon>Hyphomicrobiales</taxon>
        <taxon>Amorphaceae</taxon>
        <taxon>Acuticoccus</taxon>
    </lineage>
</organism>
<dbReference type="PANTHER" id="PTHR42928:SF5">
    <property type="entry name" value="BLR1237 PROTEIN"/>
    <property type="match status" value="1"/>
</dbReference>
<dbReference type="PANTHER" id="PTHR42928">
    <property type="entry name" value="TRICARBOXYLATE-BINDING PROTEIN"/>
    <property type="match status" value="1"/>
</dbReference>
<comment type="caution">
    <text evidence="2">The sequence shown here is derived from an EMBL/GenBank/DDBJ whole genome shotgun (WGS) entry which is preliminary data.</text>
</comment>
<keyword evidence="3" id="KW-1185">Reference proteome</keyword>
<protein>
    <submittedName>
        <fullName evidence="2">3-phosphoglycerate dehydrogenase</fullName>
    </submittedName>
</protein>
<dbReference type="AlphaFoldDB" id="A0A8B2NPT6"/>
<reference evidence="2 3" key="1">
    <citation type="submission" date="2018-05" db="EMBL/GenBank/DDBJ databases">
        <title>Acuticoccus sediminis sp. nov., isolated from deep-sea sediment of Indian Ocean.</title>
        <authorList>
            <person name="Liu X."/>
            <person name="Lai Q."/>
            <person name="Du Y."/>
            <person name="Sun F."/>
            <person name="Zhang X."/>
            <person name="Wang S."/>
            <person name="Shao Z."/>
        </authorList>
    </citation>
    <scope>NUCLEOTIDE SEQUENCE [LARGE SCALE GENOMIC DNA]</scope>
    <source>
        <strain evidence="2 3">PTG4-2</strain>
    </source>
</reference>
<proteinExistence type="inferred from homology"/>
<comment type="similarity">
    <text evidence="1">Belongs to the UPF0065 (bug) family.</text>
</comment>
<dbReference type="Proteomes" id="UP000249590">
    <property type="component" value="Unassembled WGS sequence"/>
</dbReference>
<dbReference type="Gene3D" id="3.40.190.10">
    <property type="entry name" value="Periplasmic binding protein-like II"/>
    <property type="match status" value="1"/>
</dbReference>
<dbReference type="Pfam" id="PF03401">
    <property type="entry name" value="TctC"/>
    <property type="match status" value="1"/>
</dbReference>
<gene>
    <name evidence="2" type="ORF">DLJ53_10890</name>
</gene>
<dbReference type="SUPFAM" id="SSF53850">
    <property type="entry name" value="Periplasmic binding protein-like II"/>
    <property type="match status" value="1"/>
</dbReference>
<dbReference type="EMBL" id="QHHQ01000002">
    <property type="protein sequence ID" value="RAI01895.1"/>
    <property type="molecule type" value="Genomic_DNA"/>
</dbReference>
<dbReference type="CDD" id="cd07012">
    <property type="entry name" value="PBP2_Bug_TTT"/>
    <property type="match status" value="1"/>
</dbReference>
<evidence type="ECO:0000313" key="3">
    <source>
        <dbReference type="Proteomes" id="UP000249590"/>
    </source>
</evidence>
<evidence type="ECO:0000256" key="1">
    <source>
        <dbReference type="ARBA" id="ARBA00006987"/>
    </source>
</evidence>
<dbReference type="InterPro" id="IPR005064">
    <property type="entry name" value="BUG"/>
</dbReference>
<sequence>MRMRSRLAAPVADIQENMEEPGMQFRKSLAWAGAVAALTSLAAGAQADEYPERNVTMYIAYSPGGGTDVMARTMIPYLEKYLPGDGSIAVENKPGAGGEIGFTAIAVAGNDGYSIGMLNVPAVVTPLIQRDPNYDLSSFTMLGNVVSDPGSIVVRADSEFETLEDFVTYVRENPGKLPVGNSAVGGATHTALLRFLGMEDLEVTHVPFPGSAPSRTALLGGHVAASIMGLGEAGEYHKEGTLRILGTMAAERWDEVPDVPTFKELGYDIVAGSDRGMAAPAGIPDDVAAQLAEAVKKAVADPEFQEEARKQLLPLHYMDPDAQAAHIADTLEKMEVVWERTPWGQ</sequence>
<dbReference type="Gene3D" id="3.40.190.150">
    <property type="entry name" value="Bordetella uptake gene, domain 1"/>
    <property type="match status" value="1"/>
</dbReference>
<dbReference type="PIRSF" id="PIRSF017082">
    <property type="entry name" value="YflP"/>
    <property type="match status" value="1"/>
</dbReference>
<dbReference type="InterPro" id="IPR042100">
    <property type="entry name" value="Bug_dom1"/>
</dbReference>
<accession>A0A8B2NPT6</accession>